<dbReference type="SUPFAM" id="SSF49344">
    <property type="entry name" value="CBD9-like"/>
    <property type="match status" value="1"/>
</dbReference>
<feature type="domain" description="Esterase Ig-like N-terminal" evidence="7">
    <location>
        <begin position="258"/>
        <end position="384"/>
    </location>
</feature>
<comment type="caution">
    <text evidence="9">The sequence shown here is derived from an EMBL/GenBank/DDBJ whole genome shotgun (WGS) entry which is preliminary data.</text>
</comment>
<dbReference type="InterPro" id="IPR010502">
    <property type="entry name" value="Carb-bd_dom_fam9"/>
</dbReference>
<evidence type="ECO:0000259" key="6">
    <source>
        <dbReference type="Pfam" id="PF06452"/>
    </source>
</evidence>
<dbReference type="Pfam" id="PF00326">
    <property type="entry name" value="Peptidase_S9"/>
    <property type="match status" value="1"/>
</dbReference>
<dbReference type="PANTHER" id="PTHR43037">
    <property type="entry name" value="UNNAMED PRODUCT-RELATED"/>
    <property type="match status" value="1"/>
</dbReference>
<dbReference type="GO" id="GO:0006508">
    <property type="term" value="P:proteolysis"/>
    <property type="evidence" value="ECO:0007669"/>
    <property type="project" value="InterPro"/>
</dbReference>
<dbReference type="InterPro" id="IPR050955">
    <property type="entry name" value="Plant_Biomass_Hydrol_Est"/>
</dbReference>
<dbReference type="Pfam" id="PF18435">
    <property type="entry name" value="EstA_Ig_like"/>
    <property type="match status" value="1"/>
</dbReference>
<dbReference type="Pfam" id="PF18998">
    <property type="entry name" value="Flg_new_2"/>
    <property type="match status" value="1"/>
</dbReference>
<evidence type="ECO:0000259" key="7">
    <source>
        <dbReference type="Pfam" id="PF18435"/>
    </source>
</evidence>
<feature type="compositionally biased region" description="Acidic residues" evidence="3">
    <location>
        <begin position="673"/>
        <end position="757"/>
    </location>
</feature>
<keyword evidence="2" id="KW-0378">Hydrolase</keyword>
<dbReference type="GO" id="GO:0030246">
    <property type="term" value="F:carbohydrate binding"/>
    <property type="evidence" value="ECO:0007669"/>
    <property type="project" value="InterPro"/>
</dbReference>
<dbReference type="InterPro" id="IPR044060">
    <property type="entry name" value="Bacterial_rp_domain"/>
</dbReference>
<dbReference type="EMBL" id="JAMQJZ010000009">
    <property type="protein sequence ID" value="MDC3421127.1"/>
    <property type="molecule type" value="Genomic_DNA"/>
</dbReference>
<evidence type="ECO:0000313" key="9">
    <source>
        <dbReference type="EMBL" id="MDC3421127.1"/>
    </source>
</evidence>
<sequence>MEHSINRSNVPDDPRPKATGTTRILWDEDYLYARVVVEDSDVFVGNGPDHMYDSVEFYVGPGSSGSNQWRVSAMGLWSGQNAQGRAAWTDLTETGYIVEVRIPKRNLTLEEGPFTFEVYINNSSSEGNDRYEVVSSFGDPDAGFSSDASFRDKLTLIGADEVDERFSITATTGPGGTILPNAPGNVQRVEEGEDITFTFTPDQGQVIDTVTVDDVDVSVTEENTYTIENVSADHKIHATFKNNPDAELLDFIVWNDNFAKGEYTTAVIIDLGEGNAVKDSELKPEMFTVSARNTTLDGDAVTFEGPRNITRVYTNDEPNVRGYLGVANSLDYQDGLESGRYIVVELEFYTESGGVTTLDGNMNSTLQVYDVVQNEDITLTEGRSLENVVFEQKEVVNPILDKFTTHTDNSVNRSLYLHTNENGETVQGLPLYVYIHGMGRGGTSPETDQKAAMKSANGAVALMKKMGENPDKYASHVLNISYNGISTPDAANVKAVIDDLVTSGAVDPNRIYVAGFSWGGMYTNSLLNAYPGFFAAGAPMSPVRGFPEVDSNEAHADLAYWMFVNAYDGESYQTNLQGFIDESLPSMTNARASLIDSNESFVWPYNQFDQANQRPNPEQNPPLQAYIAHEVEAAVLYNNVYETNWDMAPTAGTLDSGYEDVFDWMFAQSLEGEDVGEPEPTDPEPTDPEPTDPEPTDPEPTDPEPTDPEPTDPEPTDPEPTDPEPTDPEPTDPEPTDPEPTDPEPTDPEPTDPDSSDELPATATNYYNMLIIGLALLIVGTLSAIIIRKKKQVSP</sequence>
<keyword evidence="10" id="KW-1185">Reference proteome</keyword>
<dbReference type="Gene3D" id="2.60.40.1190">
    <property type="match status" value="1"/>
</dbReference>
<keyword evidence="4" id="KW-0812">Transmembrane</keyword>
<dbReference type="Gene3D" id="3.40.50.1820">
    <property type="entry name" value="alpha/beta hydrolase"/>
    <property type="match status" value="1"/>
</dbReference>
<dbReference type="InterPro" id="IPR041172">
    <property type="entry name" value="EstA_Ig-like_N"/>
</dbReference>
<accession>A0A9X3WJX6</accession>
<keyword evidence="1" id="KW-0732">Signal</keyword>
<dbReference type="GO" id="GO:0004553">
    <property type="term" value="F:hydrolase activity, hydrolyzing O-glycosyl compounds"/>
    <property type="evidence" value="ECO:0007669"/>
    <property type="project" value="InterPro"/>
</dbReference>
<evidence type="ECO:0000259" key="5">
    <source>
        <dbReference type="Pfam" id="PF00326"/>
    </source>
</evidence>
<keyword evidence="4" id="KW-0472">Membrane</keyword>
<feature type="domain" description="Peptidase S9 prolyl oligopeptidase catalytic" evidence="5">
    <location>
        <begin position="491"/>
        <end position="555"/>
    </location>
</feature>
<dbReference type="Gene3D" id="2.60.40.2180">
    <property type="match status" value="1"/>
</dbReference>
<feature type="region of interest" description="Disordered" evidence="3">
    <location>
        <begin position="673"/>
        <end position="760"/>
    </location>
</feature>
<evidence type="ECO:0000256" key="3">
    <source>
        <dbReference type="SAM" id="MobiDB-lite"/>
    </source>
</evidence>
<evidence type="ECO:0000313" key="10">
    <source>
        <dbReference type="Proteomes" id="UP001145072"/>
    </source>
</evidence>
<name>A0A9X3WJX6_9BACI</name>
<dbReference type="InterPro" id="IPR029058">
    <property type="entry name" value="AB_hydrolase_fold"/>
</dbReference>
<feature type="transmembrane region" description="Helical" evidence="4">
    <location>
        <begin position="766"/>
        <end position="787"/>
    </location>
</feature>
<evidence type="ECO:0000256" key="2">
    <source>
        <dbReference type="ARBA" id="ARBA00022801"/>
    </source>
</evidence>
<dbReference type="NCBIfam" id="TIGR01167">
    <property type="entry name" value="LPXTG_anchor"/>
    <property type="match status" value="1"/>
</dbReference>
<organism evidence="9 10">
    <name type="scientific">Aquibacillus koreensis</name>
    <dbReference type="NCBI Taxonomy" id="279446"/>
    <lineage>
        <taxon>Bacteria</taxon>
        <taxon>Bacillati</taxon>
        <taxon>Bacillota</taxon>
        <taxon>Bacilli</taxon>
        <taxon>Bacillales</taxon>
        <taxon>Bacillaceae</taxon>
        <taxon>Aquibacillus</taxon>
    </lineage>
</organism>
<dbReference type="SUPFAM" id="SSF53474">
    <property type="entry name" value="alpha/beta-Hydrolases"/>
    <property type="match status" value="1"/>
</dbReference>
<dbReference type="Pfam" id="PF06452">
    <property type="entry name" value="CBM9_1"/>
    <property type="match status" value="1"/>
</dbReference>
<keyword evidence="4" id="KW-1133">Transmembrane helix</keyword>
<feature type="domain" description="Bacterial repeat" evidence="8">
    <location>
        <begin position="167"/>
        <end position="243"/>
    </location>
</feature>
<evidence type="ECO:0000259" key="8">
    <source>
        <dbReference type="Pfam" id="PF18998"/>
    </source>
</evidence>
<gene>
    <name evidence="9" type="ORF">NC661_12180</name>
</gene>
<dbReference type="Proteomes" id="UP001145072">
    <property type="component" value="Unassembled WGS sequence"/>
</dbReference>
<evidence type="ECO:0000256" key="4">
    <source>
        <dbReference type="SAM" id="Phobius"/>
    </source>
</evidence>
<dbReference type="GO" id="GO:0008236">
    <property type="term" value="F:serine-type peptidase activity"/>
    <property type="evidence" value="ECO:0007669"/>
    <property type="project" value="InterPro"/>
</dbReference>
<dbReference type="PANTHER" id="PTHR43037:SF5">
    <property type="entry name" value="FERULOYL ESTERASE"/>
    <property type="match status" value="1"/>
</dbReference>
<evidence type="ECO:0000256" key="1">
    <source>
        <dbReference type="ARBA" id="ARBA00022729"/>
    </source>
</evidence>
<dbReference type="AlphaFoldDB" id="A0A9X3WJX6"/>
<reference evidence="9" key="1">
    <citation type="submission" date="2022-06" db="EMBL/GenBank/DDBJ databases">
        <title>Aquibacillus sp. a new bacterium isolated from soil saline samples.</title>
        <authorList>
            <person name="Galisteo C."/>
            <person name="De La Haba R."/>
            <person name="Sanchez-Porro C."/>
            <person name="Ventosa A."/>
        </authorList>
    </citation>
    <scope>NUCLEOTIDE SEQUENCE</scope>
    <source>
        <strain evidence="9">JCM 12387</strain>
    </source>
</reference>
<dbReference type="InterPro" id="IPR001375">
    <property type="entry name" value="Peptidase_S9_cat"/>
</dbReference>
<protein>
    <submittedName>
        <fullName evidence="9">Prolyl oligopeptidase family serine peptidase</fullName>
    </submittedName>
</protein>
<feature type="domain" description="Carbohydrate-binding" evidence="6">
    <location>
        <begin position="16"/>
        <end position="146"/>
    </location>
</feature>
<dbReference type="GO" id="GO:0016052">
    <property type="term" value="P:carbohydrate catabolic process"/>
    <property type="evidence" value="ECO:0007669"/>
    <property type="project" value="InterPro"/>
</dbReference>
<proteinExistence type="predicted"/>